<proteinExistence type="predicted"/>
<dbReference type="AlphaFoldDB" id="A0A380WPA4"/>
<dbReference type="Proteomes" id="UP000254701">
    <property type="component" value="Unassembled WGS sequence"/>
</dbReference>
<reference evidence="1 2" key="1">
    <citation type="submission" date="2018-06" db="EMBL/GenBank/DDBJ databases">
        <authorList>
            <consortium name="Pathogen Informatics"/>
            <person name="Doyle S."/>
        </authorList>
    </citation>
    <scope>NUCLEOTIDE SEQUENCE [LARGE SCALE GENOMIC DNA]</scope>
    <source>
        <strain evidence="1 2">NCTC10684</strain>
    </source>
</reference>
<name>A0A380WPA4_AMIAI</name>
<dbReference type="EMBL" id="UFSM01000001">
    <property type="protein sequence ID" value="SUU90680.1"/>
    <property type="molecule type" value="Genomic_DNA"/>
</dbReference>
<accession>A0A380WPA4</accession>
<organism evidence="1 2">
    <name type="scientific">Aminobacter aminovorans</name>
    <name type="common">Chelatobacter heintzii</name>
    <dbReference type="NCBI Taxonomy" id="83263"/>
    <lineage>
        <taxon>Bacteria</taxon>
        <taxon>Pseudomonadati</taxon>
        <taxon>Pseudomonadota</taxon>
        <taxon>Alphaproteobacteria</taxon>
        <taxon>Hyphomicrobiales</taxon>
        <taxon>Phyllobacteriaceae</taxon>
        <taxon>Aminobacter</taxon>
    </lineage>
</organism>
<dbReference type="OrthoDB" id="8101534at2"/>
<evidence type="ECO:0000313" key="1">
    <source>
        <dbReference type="EMBL" id="SUU90680.1"/>
    </source>
</evidence>
<sequence length="605" mass="61575">MATEFDNALHWGLFLTGTTLTSETGKYIRVSELVLSALRAAGVFSNMVDGIVAPATDKLWLDKNVDPAVLKEWDATGASWVPMTYGRLFGRAAVDKLTVTGGTGNAVVVSQPPGFQADRLYLMTPAANNSGAATITVSGVGSYGVKYGNGADIGATEFTAGRQTVLFFTGARFEVVFPLGQLSAAVLAAQASADAAAASASSSSTSASNAATSATNAANSATASANSATAAANSVAALPYNFSTTTTDADPGAGIFRLNNVAPGSATSAYIDNVDSDGVTATGVLDTWDDSTSAVRGVLTIRSKTNATIRHSYNVTGSIVDGTGYRKLTLVYVGGSGTLTNGAAHWLIFERAGDAGEVTLAGIQTLSNKTLTSPVITGTLNAQGSIVATNTSGAVGAAPTLELYRDAVVTGNIGIIRFPGKNAAGTKINYGDIVATIMNNVAGSESSILDFRTYWGGAYAVKFTIGSGFWMNGAAGGDPGTGKINATELQQNGVPVATAITTAQGVAKAWVNFNGTGMVAIRDSFNVTSITDNGTGDYTLNLGVTMGNSNYAAVGSARSDAGAGAYNVGCVQTITQNTTTCQIRTRAVNNTALDCDITNVAIFGD</sequence>
<dbReference type="RefSeq" id="WP_115732639.1">
    <property type="nucleotide sequence ID" value="NZ_SLZO01000001.1"/>
</dbReference>
<gene>
    <name evidence="1" type="ORF">NCTC10684_03938</name>
</gene>
<protein>
    <submittedName>
        <fullName evidence="1">Uncharacterized protein</fullName>
    </submittedName>
</protein>
<evidence type="ECO:0000313" key="2">
    <source>
        <dbReference type="Proteomes" id="UP000254701"/>
    </source>
</evidence>